<evidence type="ECO:0000256" key="4">
    <source>
        <dbReference type="ARBA" id="ARBA00022490"/>
    </source>
</evidence>
<evidence type="ECO:0000256" key="6">
    <source>
        <dbReference type="ARBA" id="ARBA00022667"/>
    </source>
</evidence>
<name>A0ABD1G1J4_SALDI</name>
<proteinExistence type="inferred from homology"/>
<dbReference type="Pfam" id="PF00931">
    <property type="entry name" value="NB-ARC"/>
    <property type="match status" value="1"/>
</dbReference>
<evidence type="ECO:0000256" key="3">
    <source>
        <dbReference type="ARBA" id="ARBA00008894"/>
    </source>
</evidence>
<evidence type="ECO:0000256" key="1">
    <source>
        <dbReference type="ARBA" id="ARBA00002074"/>
    </source>
</evidence>
<dbReference type="Proteomes" id="UP001567538">
    <property type="component" value="Unassembled WGS sequence"/>
</dbReference>
<keyword evidence="4" id="KW-0963">Cytoplasm</keyword>
<dbReference type="GO" id="GO:0005737">
    <property type="term" value="C:cytoplasm"/>
    <property type="evidence" value="ECO:0007669"/>
    <property type="project" value="UniProtKB-SubCell"/>
</dbReference>
<evidence type="ECO:0000256" key="9">
    <source>
        <dbReference type="ARBA" id="ARBA00022821"/>
    </source>
</evidence>
<keyword evidence="9" id="KW-0611">Plant defense</keyword>
<evidence type="ECO:0000256" key="5">
    <source>
        <dbReference type="ARBA" id="ARBA00022614"/>
    </source>
</evidence>
<dbReference type="PRINTS" id="PR00364">
    <property type="entry name" value="DISEASERSIST"/>
</dbReference>
<keyword evidence="5" id="KW-0433">Leucine-rich repeat</keyword>
<evidence type="ECO:0000259" key="11">
    <source>
        <dbReference type="Pfam" id="PF00931"/>
    </source>
</evidence>
<dbReference type="InterPro" id="IPR058922">
    <property type="entry name" value="WHD_DRP"/>
</dbReference>
<dbReference type="PANTHER" id="PTHR23155:SF1152">
    <property type="entry name" value="AAA+ ATPASE DOMAIN-CONTAINING PROTEIN"/>
    <property type="match status" value="1"/>
</dbReference>
<feature type="domain" description="NB-ARC" evidence="11">
    <location>
        <begin position="150"/>
        <end position="312"/>
    </location>
</feature>
<dbReference type="SUPFAM" id="SSF52058">
    <property type="entry name" value="L domain-like"/>
    <property type="match status" value="1"/>
</dbReference>
<dbReference type="PANTHER" id="PTHR23155">
    <property type="entry name" value="DISEASE RESISTANCE PROTEIN RP"/>
    <property type="match status" value="1"/>
</dbReference>
<dbReference type="EMBL" id="JBEAFC010000010">
    <property type="protein sequence ID" value="KAL1537979.1"/>
    <property type="molecule type" value="Genomic_DNA"/>
</dbReference>
<dbReference type="FunFam" id="3.40.50.300:FF:001091">
    <property type="entry name" value="Probable disease resistance protein At1g61300"/>
    <property type="match status" value="1"/>
</dbReference>
<comment type="subcellular location">
    <subcellularLocation>
        <location evidence="2">Cytoplasm</location>
    </subcellularLocation>
</comment>
<dbReference type="InterPro" id="IPR027417">
    <property type="entry name" value="P-loop_NTPase"/>
</dbReference>
<keyword evidence="14" id="KW-1185">Reference proteome</keyword>
<accession>A0ABD1G1J4</accession>
<gene>
    <name evidence="13" type="ORF">AAHA92_26770</name>
</gene>
<dbReference type="Gene3D" id="3.80.10.10">
    <property type="entry name" value="Ribonuclease Inhibitor"/>
    <property type="match status" value="1"/>
</dbReference>
<comment type="caution">
    <text evidence="13">The sequence shown here is derived from an EMBL/GenBank/DDBJ whole genome shotgun (WGS) entry which is preliminary data.</text>
</comment>
<dbReference type="Gene3D" id="1.10.8.430">
    <property type="entry name" value="Helical domain of apoptotic protease-activating factors"/>
    <property type="match status" value="1"/>
</dbReference>
<organism evidence="13 14">
    <name type="scientific">Salvia divinorum</name>
    <name type="common">Maria pastora</name>
    <name type="synonym">Diviner's sage</name>
    <dbReference type="NCBI Taxonomy" id="28513"/>
    <lineage>
        <taxon>Eukaryota</taxon>
        <taxon>Viridiplantae</taxon>
        <taxon>Streptophyta</taxon>
        <taxon>Embryophyta</taxon>
        <taxon>Tracheophyta</taxon>
        <taxon>Spermatophyta</taxon>
        <taxon>Magnoliopsida</taxon>
        <taxon>eudicotyledons</taxon>
        <taxon>Gunneridae</taxon>
        <taxon>Pentapetalae</taxon>
        <taxon>asterids</taxon>
        <taxon>lamiids</taxon>
        <taxon>Lamiales</taxon>
        <taxon>Lamiaceae</taxon>
        <taxon>Nepetoideae</taxon>
        <taxon>Mentheae</taxon>
        <taxon>Salviinae</taxon>
        <taxon>Salvia</taxon>
        <taxon>Salvia subgen. Calosphace</taxon>
    </lineage>
</organism>
<dbReference type="SUPFAM" id="SSF52540">
    <property type="entry name" value="P-loop containing nucleoside triphosphate hydrolases"/>
    <property type="match status" value="1"/>
</dbReference>
<reference evidence="13 14" key="1">
    <citation type="submission" date="2024-06" db="EMBL/GenBank/DDBJ databases">
        <title>A chromosome level genome sequence of Diviner's sage (Salvia divinorum).</title>
        <authorList>
            <person name="Ford S.A."/>
            <person name="Ro D.-K."/>
            <person name="Ness R.W."/>
            <person name="Phillips M.A."/>
        </authorList>
    </citation>
    <scope>NUCLEOTIDE SEQUENCE [LARGE SCALE GENOMIC DNA]</scope>
    <source>
        <strain evidence="13">SAF-2024a</strain>
        <tissue evidence="13">Leaf</tissue>
    </source>
</reference>
<dbReference type="InterPro" id="IPR042197">
    <property type="entry name" value="Apaf_helical"/>
</dbReference>
<dbReference type="GO" id="GO:0051607">
    <property type="term" value="P:defense response to virus"/>
    <property type="evidence" value="ECO:0007669"/>
    <property type="project" value="UniProtKB-ARBA"/>
</dbReference>
<dbReference type="GO" id="GO:0005524">
    <property type="term" value="F:ATP binding"/>
    <property type="evidence" value="ECO:0007669"/>
    <property type="project" value="UniProtKB-KW"/>
</dbReference>
<evidence type="ECO:0000256" key="2">
    <source>
        <dbReference type="ARBA" id="ARBA00004496"/>
    </source>
</evidence>
<keyword evidence="8" id="KW-0547">Nucleotide-binding</keyword>
<keyword evidence="7" id="KW-0677">Repeat</keyword>
<keyword evidence="6" id="KW-0381">Hypersensitive response</keyword>
<dbReference type="GO" id="GO:0009626">
    <property type="term" value="P:plant-type hypersensitive response"/>
    <property type="evidence" value="ECO:0007669"/>
    <property type="project" value="UniProtKB-KW"/>
</dbReference>
<feature type="domain" description="Disease resistance protein winged helix" evidence="12">
    <location>
        <begin position="397"/>
        <end position="467"/>
    </location>
</feature>
<sequence length="832" mass="94870">MEMAMAYACLVSLLNTMDQIQTHPLLSTCFDNYQFQSLREIVDFLVDFVENYSEEAEDLMGPIGDAAHEAEDMIEIEAADRIRGESTTKSVKMFLRRLEKMIQGINSIKVKVIKYKEEIGSIISMPPPSSSSSSSSPATKKTSMLGFDGYVTQLLDELIGHDSRRILPIVGMGGIGKTTLAKNVYENSLAVYHFDVRAWVTVSQEYNATHMLSQALSFLGGSMNKADDELGEALHKTLSCRRYLIVLDDVWSVVAWEKIQNFFPENGNGSRIVVTTRQQEVVDYFGSSSLAVGFLDYQNSWDLFCEVAFAEENCPLQLEGIAEKVVRRCNGLPLAIRVIGGLLGKAPRTREYWEDIAKDKSLVMEYSDEGNKPSSILYMSYKHLPVWLKSCFLYLGLFPEDHKVYMSLLTKLWVAEGFIKPTKNRSLEQIAESYMKELVDRNLLLVGELTINKKILYCSLHDLVRELCIKTAEKENFYWVQRDIGGRRRSIFDERWESFYTGQSFTLSEKPSPLVPFKCRLLRVLVDDKNSLDNPFQQVNLRYITQGNYRTRPAIPSSISLCWSLQTLIVHPGSTVVLPSEIWDMPQLRHIEISKMKISDPPLGDVCVLHNLQTLKTVEKLVFTEDVCARVANIRELDIIYYSSDQRVELGWSFHLHNVGRLSKLESLSMCCMGEQCVGHPLENLRLPNSLRELMLDDCYVAWSGMEMIASLPRLQILRLLGKVAGLEWKFVKEEFRCLKHLFIYNCDLVSWNADRSNFPVLETLLLSNLQMLDEIPLDIGEIPTLEQIAIFDCSESTRLSAIKIQEEQESLGNQALQVLIDSFDSPNFHFF</sequence>
<evidence type="ECO:0000256" key="7">
    <source>
        <dbReference type="ARBA" id="ARBA00022737"/>
    </source>
</evidence>
<keyword evidence="10" id="KW-0067">ATP-binding</keyword>
<protein>
    <submittedName>
        <fullName evidence="13">Late blight resistance protein R1A-10</fullName>
    </submittedName>
</protein>
<dbReference type="InterPro" id="IPR036388">
    <property type="entry name" value="WH-like_DNA-bd_sf"/>
</dbReference>
<dbReference type="Gene3D" id="3.40.50.300">
    <property type="entry name" value="P-loop containing nucleotide triphosphate hydrolases"/>
    <property type="match status" value="1"/>
</dbReference>
<evidence type="ECO:0000313" key="14">
    <source>
        <dbReference type="Proteomes" id="UP001567538"/>
    </source>
</evidence>
<dbReference type="InterPro" id="IPR002182">
    <property type="entry name" value="NB-ARC"/>
</dbReference>
<evidence type="ECO:0000256" key="8">
    <source>
        <dbReference type="ARBA" id="ARBA00022741"/>
    </source>
</evidence>
<evidence type="ECO:0000313" key="13">
    <source>
        <dbReference type="EMBL" id="KAL1537979.1"/>
    </source>
</evidence>
<dbReference type="Pfam" id="PF23559">
    <property type="entry name" value="WHD_DRP"/>
    <property type="match status" value="1"/>
</dbReference>
<dbReference type="InterPro" id="IPR044974">
    <property type="entry name" value="Disease_R_plants"/>
</dbReference>
<dbReference type="FunFam" id="1.10.10.10:FF:000322">
    <property type="entry name" value="Probable disease resistance protein At1g63360"/>
    <property type="match status" value="1"/>
</dbReference>
<comment type="similarity">
    <text evidence="3">Belongs to the disease resistance NB-LRR family.</text>
</comment>
<evidence type="ECO:0000259" key="12">
    <source>
        <dbReference type="Pfam" id="PF23559"/>
    </source>
</evidence>
<dbReference type="Gene3D" id="1.10.10.10">
    <property type="entry name" value="Winged helix-like DNA-binding domain superfamily/Winged helix DNA-binding domain"/>
    <property type="match status" value="1"/>
</dbReference>
<dbReference type="AlphaFoldDB" id="A0ABD1G1J4"/>
<dbReference type="InterPro" id="IPR032675">
    <property type="entry name" value="LRR_dom_sf"/>
</dbReference>
<dbReference type="Gene3D" id="1.20.5.4130">
    <property type="match status" value="1"/>
</dbReference>
<evidence type="ECO:0000256" key="10">
    <source>
        <dbReference type="ARBA" id="ARBA00022840"/>
    </source>
</evidence>
<comment type="function">
    <text evidence="1">Confers resistance to late blight (Phytophthora infestans) races carrying the avirulence gene Avr1. Resistance proteins guard the plant against pathogens that contain an appropriate avirulence protein via an indirect interaction with this avirulence protein. That triggers a defense system including the hypersensitive response, which restricts the pathogen growth.</text>
</comment>